<name>A0ABU1N8F4_9BURK</name>
<dbReference type="RefSeq" id="WP_309898136.1">
    <property type="nucleotide sequence ID" value="NZ_JAVDRF010000001.1"/>
</dbReference>
<keyword evidence="2" id="KW-1185">Reference proteome</keyword>
<evidence type="ECO:0000313" key="2">
    <source>
        <dbReference type="Proteomes" id="UP001184230"/>
    </source>
</evidence>
<sequence>MKTISVSPARQRGVVLLFCLVILVILLAGGVAVMRSMNSSLFSAGNLAFKRDLVNQGELAVSKTMQAFKTGGLATSALTSNSVPAENYSAVELKTNNLGIPDVLLKKTGLTGKDITNADFTPTGGAITGGAGVTVYYVIDRMCNASGSFATLGNSACVSAPSTTQVTGGTAGVPRPDLPAPAIYRLSIRVDGPRDTQVFLQSSFSRPE</sequence>
<protein>
    <recommendedName>
        <fullName evidence="3">Type IV pilus assembly protein PilX</fullName>
    </recommendedName>
</protein>
<gene>
    <name evidence="1" type="ORF">J2739_000483</name>
</gene>
<proteinExistence type="predicted"/>
<evidence type="ECO:0000313" key="1">
    <source>
        <dbReference type="EMBL" id="MDR6534723.1"/>
    </source>
</evidence>
<dbReference type="EMBL" id="JAVDRF010000001">
    <property type="protein sequence ID" value="MDR6534723.1"/>
    <property type="molecule type" value="Genomic_DNA"/>
</dbReference>
<reference evidence="1 2" key="1">
    <citation type="submission" date="2023-07" db="EMBL/GenBank/DDBJ databases">
        <title>Sorghum-associated microbial communities from plants grown in Nebraska, USA.</title>
        <authorList>
            <person name="Schachtman D."/>
        </authorList>
    </citation>
    <scope>NUCLEOTIDE SEQUENCE [LARGE SCALE GENOMIC DNA]</scope>
    <source>
        <strain evidence="1 2">DS1781</strain>
    </source>
</reference>
<organism evidence="1 2">
    <name type="scientific">Variovorax soli</name>
    <dbReference type="NCBI Taxonomy" id="376815"/>
    <lineage>
        <taxon>Bacteria</taxon>
        <taxon>Pseudomonadati</taxon>
        <taxon>Pseudomonadota</taxon>
        <taxon>Betaproteobacteria</taxon>
        <taxon>Burkholderiales</taxon>
        <taxon>Comamonadaceae</taxon>
        <taxon>Variovorax</taxon>
    </lineage>
</organism>
<evidence type="ECO:0008006" key="3">
    <source>
        <dbReference type="Google" id="ProtNLM"/>
    </source>
</evidence>
<accession>A0ABU1N8F4</accession>
<comment type="caution">
    <text evidence="1">The sequence shown here is derived from an EMBL/GenBank/DDBJ whole genome shotgun (WGS) entry which is preliminary data.</text>
</comment>
<dbReference type="Proteomes" id="UP001184230">
    <property type="component" value="Unassembled WGS sequence"/>
</dbReference>